<keyword evidence="3" id="KW-1185">Reference proteome</keyword>
<evidence type="ECO:0000313" key="2">
    <source>
        <dbReference type="EMBL" id="MBG6141679.1"/>
    </source>
</evidence>
<evidence type="ECO:0000256" key="1">
    <source>
        <dbReference type="SAM" id="SignalP"/>
    </source>
</evidence>
<evidence type="ECO:0000313" key="3">
    <source>
        <dbReference type="Proteomes" id="UP000622552"/>
    </source>
</evidence>
<dbReference type="PROSITE" id="PS51257">
    <property type="entry name" value="PROKAR_LIPOPROTEIN"/>
    <property type="match status" value="1"/>
</dbReference>
<dbReference type="Proteomes" id="UP000622552">
    <property type="component" value="Unassembled WGS sequence"/>
</dbReference>
<proteinExistence type="predicted"/>
<gene>
    <name evidence="2" type="ORF">IW245_007873</name>
</gene>
<protein>
    <submittedName>
        <fullName evidence="2">Uncharacterized protein</fullName>
    </submittedName>
</protein>
<keyword evidence="1" id="KW-0732">Signal</keyword>
<dbReference type="AlphaFoldDB" id="A0A8J7KNK0"/>
<dbReference type="RefSeq" id="WP_197008065.1">
    <property type="nucleotide sequence ID" value="NZ_BONS01000013.1"/>
</dbReference>
<comment type="caution">
    <text evidence="2">The sequence shown here is derived from an EMBL/GenBank/DDBJ whole genome shotgun (WGS) entry which is preliminary data.</text>
</comment>
<accession>A0A8J7KNK0</accession>
<feature type="chain" id="PRO_5035166083" evidence="1">
    <location>
        <begin position="28"/>
        <end position="149"/>
    </location>
</feature>
<name>A0A8J7KNK0_9ACTN</name>
<sequence length="149" mass="15617">MKKILSVIGASAALLVGSLAVASPAQASSSGGGCSADLNFNDYVIFNACAYGTAYDRQINAVVNWTVLSTDTRIYAEVDYMGSDGKPHFQSSCGVGNVLTSDQRGSTGTQWLVNCGDPGAWSLGYKVRAWATEAGKPSSSAYSPKIYVR</sequence>
<feature type="signal peptide" evidence="1">
    <location>
        <begin position="1"/>
        <end position="27"/>
    </location>
</feature>
<organism evidence="2 3">
    <name type="scientific">Longispora fulva</name>
    <dbReference type="NCBI Taxonomy" id="619741"/>
    <lineage>
        <taxon>Bacteria</taxon>
        <taxon>Bacillati</taxon>
        <taxon>Actinomycetota</taxon>
        <taxon>Actinomycetes</taxon>
        <taxon>Micromonosporales</taxon>
        <taxon>Micromonosporaceae</taxon>
        <taxon>Longispora</taxon>
    </lineage>
</organism>
<dbReference type="EMBL" id="JADOUF010000001">
    <property type="protein sequence ID" value="MBG6141679.1"/>
    <property type="molecule type" value="Genomic_DNA"/>
</dbReference>
<reference evidence="2" key="1">
    <citation type="submission" date="2020-11" db="EMBL/GenBank/DDBJ databases">
        <title>Sequencing the genomes of 1000 actinobacteria strains.</title>
        <authorList>
            <person name="Klenk H.-P."/>
        </authorList>
    </citation>
    <scope>NUCLEOTIDE SEQUENCE</scope>
    <source>
        <strain evidence="2">DSM 45356</strain>
    </source>
</reference>